<feature type="compositionally biased region" description="Acidic residues" evidence="1">
    <location>
        <begin position="151"/>
        <end position="160"/>
    </location>
</feature>
<dbReference type="Proteomes" id="UP000253209">
    <property type="component" value="Unassembled WGS sequence"/>
</dbReference>
<dbReference type="EMBL" id="QGDC01000004">
    <property type="protein sequence ID" value="RCH55378.1"/>
    <property type="molecule type" value="Genomic_DNA"/>
</dbReference>
<sequence length="317" mass="34533">MRKTTTLLLCCFIIAATGCKKAREIKDQVKEKVLAAYWGDVDGLTIELDGNEGHVVDFGTSGLRTNKDVFTPDMPFLKNISRTGPDTWDAEVVTGTYNGSEKLMSITYTPTTIKVTTGDNGGETLTLTSADSKNWTKKADGYTPPANPYGADDDDDDEEPTGPVTCNATIGETSSGNNLTMKDYWRGITEFKDVEFESEEYKPLFGGPDARCHYRLRGKTTVGGGNVVPINIYLGHKPTKNETFVLVENDDASIMVLGNNEAAIGFEHYWYNLAGTLTATVSGGTITVTANDVEMHSNQSTWNGKPFFLTSLKLTGK</sequence>
<proteinExistence type="predicted"/>
<gene>
    <name evidence="2" type="ORF">DJ568_09375</name>
</gene>
<protein>
    <submittedName>
        <fullName evidence="2">Uncharacterized protein</fullName>
    </submittedName>
</protein>
<organism evidence="2 3">
    <name type="scientific">Mucilaginibacter hurinus</name>
    <dbReference type="NCBI Taxonomy" id="2201324"/>
    <lineage>
        <taxon>Bacteria</taxon>
        <taxon>Pseudomonadati</taxon>
        <taxon>Bacteroidota</taxon>
        <taxon>Sphingobacteriia</taxon>
        <taxon>Sphingobacteriales</taxon>
        <taxon>Sphingobacteriaceae</taxon>
        <taxon>Mucilaginibacter</taxon>
    </lineage>
</organism>
<comment type="caution">
    <text evidence="2">The sequence shown here is derived from an EMBL/GenBank/DDBJ whole genome shotgun (WGS) entry which is preliminary data.</text>
</comment>
<dbReference type="PROSITE" id="PS51257">
    <property type="entry name" value="PROKAR_LIPOPROTEIN"/>
    <property type="match status" value="1"/>
</dbReference>
<evidence type="ECO:0000313" key="3">
    <source>
        <dbReference type="Proteomes" id="UP000253209"/>
    </source>
</evidence>
<evidence type="ECO:0000256" key="1">
    <source>
        <dbReference type="SAM" id="MobiDB-lite"/>
    </source>
</evidence>
<keyword evidence="3" id="KW-1185">Reference proteome</keyword>
<dbReference type="AlphaFoldDB" id="A0A367GQM6"/>
<dbReference type="RefSeq" id="WP_114005000.1">
    <property type="nucleotide sequence ID" value="NZ_QGDC01000004.1"/>
</dbReference>
<reference evidence="2 3" key="1">
    <citation type="submission" date="2018-05" db="EMBL/GenBank/DDBJ databases">
        <title>Mucilaginibacter hurinus sp. nov., isolated from briquette warehouse soil.</title>
        <authorList>
            <person name="Choi L."/>
        </authorList>
    </citation>
    <scope>NUCLEOTIDE SEQUENCE [LARGE SCALE GENOMIC DNA]</scope>
    <source>
        <strain evidence="2 3">ZR32</strain>
    </source>
</reference>
<accession>A0A367GQM6</accession>
<name>A0A367GQM6_9SPHI</name>
<feature type="region of interest" description="Disordered" evidence="1">
    <location>
        <begin position="135"/>
        <end position="163"/>
    </location>
</feature>
<evidence type="ECO:0000313" key="2">
    <source>
        <dbReference type="EMBL" id="RCH55378.1"/>
    </source>
</evidence>